<reference evidence="2 3" key="1">
    <citation type="submission" date="2024-07" db="EMBL/GenBank/DDBJ databases">
        <authorList>
            <person name="Kang M."/>
        </authorList>
    </citation>
    <scope>NUCLEOTIDE SEQUENCE [LARGE SCALE GENOMIC DNA]</scope>
    <source>
        <strain evidence="2 3">DFM31</strain>
    </source>
</reference>
<keyword evidence="3" id="KW-1185">Reference proteome</keyword>
<evidence type="ECO:0000313" key="3">
    <source>
        <dbReference type="Proteomes" id="UP001553161"/>
    </source>
</evidence>
<keyword evidence="1" id="KW-0472">Membrane</keyword>
<dbReference type="Proteomes" id="UP001553161">
    <property type="component" value="Unassembled WGS sequence"/>
</dbReference>
<feature type="transmembrane region" description="Helical" evidence="1">
    <location>
        <begin position="12"/>
        <end position="33"/>
    </location>
</feature>
<accession>A0ABV3L6N7</accession>
<dbReference type="RefSeq" id="WP_366192897.1">
    <property type="nucleotide sequence ID" value="NZ_JBFBVU010000010.1"/>
</dbReference>
<protein>
    <submittedName>
        <fullName evidence="2">Uncharacterized protein</fullName>
    </submittedName>
</protein>
<gene>
    <name evidence="2" type="ORF">AB0T83_10050</name>
</gene>
<evidence type="ECO:0000313" key="2">
    <source>
        <dbReference type="EMBL" id="MEV8467121.1"/>
    </source>
</evidence>
<proteinExistence type="predicted"/>
<organism evidence="2 3">
    <name type="scientific">Meridianimarinicoccus marinus</name>
    <dbReference type="NCBI Taxonomy" id="3231483"/>
    <lineage>
        <taxon>Bacteria</taxon>
        <taxon>Pseudomonadati</taxon>
        <taxon>Pseudomonadota</taxon>
        <taxon>Alphaproteobacteria</taxon>
        <taxon>Rhodobacterales</taxon>
        <taxon>Paracoccaceae</taxon>
        <taxon>Meridianimarinicoccus</taxon>
    </lineage>
</organism>
<feature type="transmembrane region" description="Helical" evidence="1">
    <location>
        <begin position="39"/>
        <end position="59"/>
    </location>
</feature>
<keyword evidence="1" id="KW-0812">Transmembrane</keyword>
<evidence type="ECO:0000256" key="1">
    <source>
        <dbReference type="SAM" id="Phobius"/>
    </source>
</evidence>
<dbReference type="EMBL" id="JBFBVU010000010">
    <property type="protein sequence ID" value="MEV8467121.1"/>
    <property type="molecule type" value="Genomic_DNA"/>
</dbReference>
<keyword evidence="1" id="KW-1133">Transmembrane helix</keyword>
<name>A0ABV3L6N7_9RHOB</name>
<comment type="caution">
    <text evidence="2">The sequence shown here is derived from an EMBL/GenBank/DDBJ whole genome shotgun (WGS) entry which is preliminary data.</text>
</comment>
<sequence length="187" mass="20557">MKDFIRPELRHAFWHARELIGGLAVAAFALWWMLSSHGIMFWTSIPAMGLGVVLVALGLQRMRFRTEGNGPGVVEVDEARIAYYGPLDGGAVSVRALAEVALDPRGRPDHWTLRESDGTTLHIPVTASGVEALLDAFAQLPEFRTERLLLARQVNQGAVYVVWQRPGVKPPKGDALLPPTSAKRRAD</sequence>